<name>A0A7D5P743_9EURY</name>
<keyword evidence="2" id="KW-1185">Reference proteome</keyword>
<gene>
    <name evidence="1" type="ORF">HZS54_12480</name>
</gene>
<dbReference type="RefSeq" id="WP_179922851.1">
    <property type="nucleotide sequence ID" value="NZ_CP058909.1"/>
</dbReference>
<dbReference type="Proteomes" id="UP000509346">
    <property type="component" value="Chromosome"/>
</dbReference>
<dbReference type="AlphaFoldDB" id="A0A7D5P743"/>
<accession>A0A7D5P743</accession>
<protein>
    <submittedName>
        <fullName evidence="1">Uncharacterized protein</fullName>
    </submittedName>
</protein>
<evidence type="ECO:0000313" key="2">
    <source>
        <dbReference type="Proteomes" id="UP000509346"/>
    </source>
</evidence>
<proteinExistence type="predicted"/>
<organism evidence="1 2">
    <name type="scientific">Halosimplex pelagicum</name>
    <dbReference type="NCBI Taxonomy" id="869886"/>
    <lineage>
        <taxon>Archaea</taxon>
        <taxon>Methanobacteriati</taxon>
        <taxon>Methanobacteriota</taxon>
        <taxon>Stenosarchaea group</taxon>
        <taxon>Halobacteria</taxon>
        <taxon>Halobacteriales</taxon>
        <taxon>Haloarculaceae</taxon>
        <taxon>Halosimplex</taxon>
    </lineage>
</organism>
<dbReference type="EMBL" id="CP058909">
    <property type="protein sequence ID" value="QLH82383.1"/>
    <property type="molecule type" value="Genomic_DNA"/>
</dbReference>
<reference evidence="1 2" key="1">
    <citation type="submission" date="2020-07" db="EMBL/GenBank/DDBJ databases">
        <title>Halosimplex litoreum sp. nov. and Halosimplex rubrum sp. nov., isolated from different salt environments.</title>
        <authorList>
            <person name="Cui H."/>
        </authorList>
    </citation>
    <scope>NUCLEOTIDE SEQUENCE [LARGE SCALE GENOMIC DNA]</scope>
    <source>
        <strain evidence="1 2">R2</strain>
    </source>
</reference>
<dbReference type="KEGG" id="hpel:HZS54_12480"/>
<sequence>MSDYDLRDSLDRTGFDYTVGEEPIENLGWKIKKATGNEVVIEHPTGATVHLRQRKPEGGDLPFRTVRVTDSAEEHQLAEGDWIDRVLTPALAYMRGYSERDEA</sequence>
<evidence type="ECO:0000313" key="1">
    <source>
        <dbReference type="EMBL" id="QLH82383.1"/>
    </source>
</evidence>
<dbReference type="GeneID" id="56083419"/>